<sequence length="106" mass="11601">MNYIKSYLFCIFCFTLLVSQDVMEGWIIYTPQIGGGGGGNNGATTYLKNESGNTIKTWDHARGAASMPYLLPDSSFIYPYRVQNPTMNSGGVGGGIQYINWDGDVL</sequence>
<dbReference type="EMBL" id="UINC01186525">
    <property type="protein sequence ID" value="SVD98784.1"/>
    <property type="molecule type" value="Genomic_DNA"/>
</dbReference>
<protein>
    <submittedName>
        <fullName evidence="1">Uncharacterized protein</fullName>
    </submittedName>
</protein>
<evidence type="ECO:0000313" key="1">
    <source>
        <dbReference type="EMBL" id="SVD98784.1"/>
    </source>
</evidence>
<gene>
    <name evidence="1" type="ORF">METZ01_LOCUS451638</name>
</gene>
<accession>A0A382ZTF8</accession>
<organism evidence="1">
    <name type="scientific">marine metagenome</name>
    <dbReference type="NCBI Taxonomy" id="408172"/>
    <lineage>
        <taxon>unclassified sequences</taxon>
        <taxon>metagenomes</taxon>
        <taxon>ecological metagenomes</taxon>
    </lineage>
</organism>
<feature type="non-terminal residue" evidence="1">
    <location>
        <position position="106"/>
    </location>
</feature>
<dbReference type="AlphaFoldDB" id="A0A382ZTF8"/>
<name>A0A382ZTF8_9ZZZZ</name>
<proteinExistence type="predicted"/>
<reference evidence="1" key="1">
    <citation type="submission" date="2018-05" db="EMBL/GenBank/DDBJ databases">
        <authorList>
            <person name="Lanie J.A."/>
            <person name="Ng W.-L."/>
            <person name="Kazmierczak K.M."/>
            <person name="Andrzejewski T.M."/>
            <person name="Davidsen T.M."/>
            <person name="Wayne K.J."/>
            <person name="Tettelin H."/>
            <person name="Glass J.I."/>
            <person name="Rusch D."/>
            <person name="Podicherti R."/>
            <person name="Tsui H.-C.T."/>
            <person name="Winkler M.E."/>
        </authorList>
    </citation>
    <scope>NUCLEOTIDE SEQUENCE</scope>
</reference>